<dbReference type="AlphaFoldDB" id="A0A097QXA0"/>
<accession>A0A097QXA0</accession>
<organism evidence="2 3">
    <name type="scientific">Hafnia alvei FB1</name>
    <dbReference type="NCBI Taxonomy" id="1453496"/>
    <lineage>
        <taxon>Bacteria</taxon>
        <taxon>Pseudomonadati</taxon>
        <taxon>Pseudomonadota</taxon>
        <taxon>Gammaproteobacteria</taxon>
        <taxon>Enterobacterales</taxon>
        <taxon>Hafniaceae</taxon>
        <taxon>Hafnia</taxon>
    </lineage>
</organism>
<dbReference type="GeneID" id="78449264"/>
<dbReference type="PANTHER" id="PTHR34821">
    <property type="entry name" value="INNER MEMBRANE PROTEIN YDCZ"/>
    <property type="match status" value="1"/>
</dbReference>
<dbReference type="OrthoDB" id="7864805at2"/>
<evidence type="ECO:0000313" key="3">
    <source>
        <dbReference type="Proteomes" id="UP000029986"/>
    </source>
</evidence>
<keyword evidence="1" id="KW-0812">Transmembrane</keyword>
<evidence type="ECO:0000313" key="2">
    <source>
        <dbReference type="EMBL" id="AIU71108.1"/>
    </source>
</evidence>
<dbReference type="GO" id="GO:0005886">
    <property type="term" value="C:plasma membrane"/>
    <property type="evidence" value="ECO:0007669"/>
    <property type="project" value="TreeGrafter"/>
</dbReference>
<reference evidence="2 3" key="1">
    <citation type="journal article" date="2014" name="Gut Pathog.">
        <title>Gene clusters of Hafnia alvei strain FB1 important in survival and pathogenesis: a draft genome perspective.</title>
        <authorList>
            <person name="Tan J.Y."/>
            <person name="Yin W.F."/>
            <person name="Chan K.G."/>
        </authorList>
    </citation>
    <scope>NUCLEOTIDE SEQUENCE [LARGE SCALE GENOMIC DNA]</scope>
    <source>
        <strain evidence="2 3">FB1</strain>
    </source>
</reference>
<keyword evidence="3" id="KW-1185">Reference proteome</keyword>
<dbReference type="RefSeq" id="WP_038501822.1">
    <property type="nucleotide sequence ID" value="NZ_CP009706.1"/>
</dbReference>
<dbReference type="PANTHER" id="PTHR34821:SF2">
    <property type="entry name" value="INNER MEMBRANE PROTEIN YDCZ"/>
    <property type="match status" value="1"/>
</dbReference>
<dbReference type="Proteomes" id="UP000029986">
    <property type="component" value="Chromosome"/>
</dbReference>
<feature type="transmembrane region" description="Helical" evidence="1">
    <location>
        <begin position="130"/>
        <end position="147"/>
    </location>
</feature>
<dbReference type="InterPro" id="IPR006750">
    <property type="entry name" value="YdcZ"/>
</dbReference>
<sequence length="155" mass="16456">MMGHIIMLALVVLAGAVLSMQAAINGRLGESVGVIRSSQLTFVVGAVFSGLLIFFFEPTHSQTLLTVPKWQLAGALFGMFYMLVMVASVPKIGVATATVAVICGQLSMGMMIDTFGWFGNQAIGFSSSRMAALVCLALALVLIYRSNQAEEQSTE</sequence>
<dbReference type="eggNOG" id="COG3238">
    <property type="taxonomic scope" value="Bacteria"/>
</dbReference>
<keyword evidence="1" id="KW-0472">Membrane</keyword>
<gene>
    <name evidence="2" type="ORF">AT03_00955</name>
</gene>
<dbReference type="Pfam" id="PF04657">
    <property type="entry name" value="DMT_YdcZ"/>
    <property type="match status" value="1"/>
</dbReference>
<name>A0A097QXA0_HAFAL</name>
<dbReference type="KEGG" id="hav:AT03_00955"/>
<feature type="transmembrane region" description="Helical" evidence="1">
    <location>
        <begin position="38"/>
        <end position="58"/>
    </location>
</feature>
<keyword evidence="1" id="KW-1133">Transmembrane helix</keyword>
<dbReference type="PATRIC" id="fig|1453496.5.peg.193"/>
<dbReference type="EMBL" id="CP009706">
    <property type="protein sequence ID" value="AIU71108.1"/>
    <property type="molecule type" value="Genomic_DNA"/>
</dbReference>
<dbReference type="HOGENOM" id="CLU_068878_3_0_6"/>
<proteinExistence type="predicted"/>
<protein>
    <submittedName>
        <fullName evidence="2">Membrane protein</fullName>
    </submittedName>
</protein>
<evidence type="ECO:0000256" key="1">
    <source>
        <dbReference type="SAM" id="Phobius"/>
    </source>
</evidence>